<dbReference type="NCBIfam" id="TIGR00182">
    <property type="entry name" value="plsX"/>
    <property type="match status" value="1"/>
</dbReference>
<keyword evidence="11" id="KW-0012">Acyltransferase</keyword>
<dbReference type="GO" id="GO:0005737">
    <property type="term" value="C:cytoplasm"/>
    <property type="evidence" value="ECO:0007669"/>
    <property type="project" value="UniProtKB-SubCell"/>
</dbReference>
<keyword evidence="12" id="KW-1185">Reference proteome</keyword>
<evidence type="ECO:0000313" key="11">
    <source>
        <dbReference type="EMBL" id="ODR94265.1"/>
    </source>
</evidence>
<dbReference type="UniPathway" id="UPA00085"/>
<evidence type="ECO:0000256" key="5">
    <source>
        <dbReference type="ARBA" id="ARBA00023098"/>
    </source>
</evidence>
<keyword evidence="3 10" id="KW-0444">Lipid biosynthesis</keyword>
<comment type="similarity">
    <text evidence="10">Belongs to the PlsX family.</text>
</comment>
<evidence type="ECO:0000256" key="6">
    <source>
        <dbReference type="ARBA" id="ARBA00023209"/>
    </source>
</evidence>
<reference evidence="11 12" key="1">
    <citation type="journal article" date="2016" name="Environ. Microbiol.">
        <title>New Methyloceanibacter diversity from North Sea sediments includes methanotroph containing solely the soluble methane monooxygenase.</title>
        <authorList>
            <person name="Vekeman B."/>
            <person name="Kerckhof F.M."/>
            <person name="Cremers G."/>
            <person name="de Vos P."/>
            <person name="Vandamme P."/>
            <person name="Boon N."/>
            <person name="Op den Camp H.J."/>
            <person name="Heylen K."/>
        </authorList>
    </citation>
    <scope>NUCLEOTIDE SEQUENCE [LARGE SCALE GENOMIC DNA]</scope>
    <source>
        <strain evidence="11 12">R-67175</strain>
    </source>
</reference>
<dbReference type="Gene3D" id="3.40.718.10">
    <property type="entry name" value="Isopropylmalate Dehydrogenase"/>
    <property type="match status" value="1"/>
</dbReference>
<dbReference type="AlphaFoldDB" id="A0A1E3VL53"/>
<comment type="subunit">
    <text evidence="9 10">Homodimer. Probably interacts with PlsY.</text>
</comment>
<keyword evidence="4 10" id="KW-0808">Transferase</keyword>
<sequence>MGAPVTIALDAMGGDHGPSVVIPAAAIALVRHPQLRFIIVGDEAQIGPELAAHPALAEKSEVVHTDVAITMDAKPSQALRRGRWKSSMWLAIEAVRDGRAHAVVSAGNTGALMVMAKFCLKTIKGIDRPAIAAIWPTIDAECIVLDVGANVGADSRQLVEFALMGAGMARALFGMAEPSVGLLNIGVEEVKGVEEIKAAAAVLKEAPLPIRYHGFIEGDDIGRGTVDVVVTDGFTGNIALKTAEGTAKQIGEYLRAAMGRSLLARLGAVLAQGAFRALKEKMDPRQLNGGIFLGLNGIVVKSHGGTDATGFACAVDLAYEMASSGVVKRLGSDLAHFHTKLELEGAA</sequence>
<dbReference type="PANTHER" id="PTHR30100">
    <property type="entry name" value="FATTY ACID/PHOSPHOLIPID SYNTHESIS PROTEIN PLSX"/>
    <property type="match status" value="1"/>
</dbReference>
<dbReference type="RefSeq" id="WP_069442860.1">
    <property type="nucleotide sequence ID" value="NZ_LPWF01000036.1"/>
</dbReference>
<dbReference type="HAMAP" id="MF_00019">
    <property type="entry name" value="PlsX"/>
    <property type="match status" value="1"/>
</dbReference>
<evidence type="ECO:0000256" key="10">
    <source>
        <dbReference type="HAMAP-Rule" id="MF_00019"/>
    </source>
</evidence>
<name>A0A1E3VL53_9HYPH</name>
<dbReference type="SUPFAM" id="SSF53659">
    <property type="entry name" value="Isocitrate/Isopropylmalate dehydrogenase-like"/>
    <property type="match status" value="1"/>
</dbReference>
<comment type="caution">
    <text evidence="11">The sequence shown here is derived from an EMBL/GenBank/DDBJ whole genome shotgun (WGS) entry which is preliminary data.</text>
</comment>
<protein>
    <recommendedName>
        <fullName evidence="8 10">Phosphate acyltransferase</fullName>
        <ecNumber evidence="8 10">2.3.1.274</ecNumber>
    </recommendedName>
    <alternativeName>
        <fullName evidence="10">Acyl-ACP phosphotransacylase</fullName>
    </alternativeName>
    <alternativeName>
        <fullName evidence="10">Acyl-[acyl-carrier-protein]--phosphate acyltransferase</fullName>
    </alternativeName>
    <alternativeName>
        <fullName evidence="10">Phosphate-acyl-ACP acyltransferase</fullName>
    </alternativeName>
</protein>
<comment type="catalytic activity">
    <reaction evidence="1 10">
        <text>a fatty acyl-[ACP] + phosphate = an acyl phosphate + holo-[ACP]</text>
        <dbReference type="Rhea" id="RHEA:42292"/>
        <dbReference type="Rhea" id="RHEA-COMP:9685"/>
        <dbReference type="Rhea" id="RHEA-COMP:14125"/>
        <dbReference type="ChEBI" id="CHEBI:43474"/>
        <dbReference type="ChEBI" id="CHEBI:59918"/>
        <dbReference type="ChEBI" id="CHEBI:64479"/>
        <dbReference type="ChEBI" id="CHEBI:138651"/>
        <dbReference type="EC" id="2.3.1.274"/>
    </reaction>
</comment>
<evidence type="ECO:0000256" key="2">
    <source>
        <dbReference type="ARBA" id="ARBA00022490"/>
    </source>
</evidence>
<dbReference type="GO" id="GO:0006633">
    <property type="term" value="P:fatty acid biosynthetic process"/>
    <property type="evidence" value="ECO:0007669"/>
    <property type="project" value="UniProtKB-UniRule"/>
</dbReference>
<accession>A0A1E3VL53</accession>
<dbReference type="GO" id="GO:0008654">
    <property type="term" value="P:phospholipid biosynthetic process"/>
    <property type="evidence" value="ECO:0007669"/>
    <property type="project" value="UniProtKB-KW"/>
</dbReference>
<dbReference type="GO" id="GO:0043811">
    <property type="term" value="F:phosphate:acyl-[acyl carrier protein] acyltransferase activity"/>
    <property type="evidence" value="ECO:0007669"/>
    <property type="project" value="UniProtKB-UniRule"/>
</dbReference>
<organism evidence="11 12">
    <name type="scientific">Methyloceanibacter superfactus</name>
    <dbReference type="NCBI Taxonomy" id="1774969"/>
    <lineage>
        <taxon>Bacteria</taxon>
        <taxon>Pseudomonadati</taxon>
        <taxon>Pseudomonadota</taxon>
        <taxon>Alphaproteobacteria</taxon>
        <taxon>Hyphomicrobiales</taxon>
        <taxon>Hyphomicrobiaceae</taxon>
        <taxon>Methyloceanibacter</taxon>
    </lineage>
</organism>
<comment type="subcellular location">
    <subcellularLocation>
        <location evidence="10">Cytoplasm</location>
    </subcellularLocation>
    <text evidence="10">Associated with the membrane possibly through PlsY.</text>
</comment>
<dbReference type="InterPro" id="IPR012281">
    <property type="entry name" value="Phospholipid_synth_PlsX-like"/>
</dbReference>
<evidence type="ECO:0000256" key="1">
    <source>
        <dbReference type="ARBA" id="ARBA00001232"/>
    </source>
</evidence>
<keyword evidence="2 10" id="KW-0963">Cytoplasm</keyword>
<dbReference type="EC" id="2.3.1.274" evidence="8 10"/>
<dbReference type="STRING" id="1774969.AUC69_03745"/>
<dbReference type="PANTHER" id="PTHR30100:SF1">
    <property type="entry name" value="PHOSPHATE ACYLTRANSFERASE"/>
    <property type="match status" value="1"/>
</dbReference>
<keyword evidence="5 10" id="KW-0443">Lipid metabolism</keyword>
<gene>
    <name evidence="10" type="primary">plsX</name>
    <name evidence="11" type="ORF">AUC69_03745</name>
</gene>
<evidence type="ECO:0000256" key="7">
    <source>
        <dbReference type="ARBA" id="ARBA00023264"/>
    </source>
</evidence>
<dbReference type="EMBL" id="LPWF01000036">
    <property type="protein sequence ID" value="ODR94265.1"/>
    <property type="molecule type" value="Genomic_DNA"/>
</dbReference>
<evidence type="ECO:0000256" key="4">
    <source>
        <dbReference type="ARBA" id="ARBA00022679"/>
    </source>
</evidence>
<dbReference type="PIRSF" id="PIRSF002465">
    <property type="entry name" value="Phsphlp_syn_PlsX"/>
    <property type="match status" value="1"/>
</dbReference>
<proteinExistence type="inferred from homology"/>
<dbReference type="Proteomes" id="UP000094472">
    <property type="component" value="Unassembled WGS sequence"/>
</dbReference>
<evidence type="ECO:0000256" key="3">
    <source>
        <dbReference type="ARBA" id="ARBA00022516"/>
    </source>
</evidence>
<dbReference type="InterPro" id="IPR003664">
    <property type="entry name" value="FA_synthesis"/>
</dbReference>
<evidence type="ECO:0000256" key="8">
    <source>
        <dbReference type="ARBA" id="ARBA00024069"/>
    </source>
</evidence>
<keyword evidence="7 10" id="KW-1208">Phospholipid metabolism</keyword>
<comment type="pathway">
    <text evidence="10">Lipid metabolism; phospholipid metabolism.</text>
</comment>
<comment type="function">
    <text evidence="10">Catalyzes the reversible formation of acyl-phosphate (acyl-PO(4)) from acyl-[acyl-carrier-protein] (acyl-ACP). This enzyme utilizes acyl-ACP as fatty acyl donor, but not acyl-CoA.</text>
</comment>
<dbReference type="OrthoDB" id="9806408at2"/>
<keyword evidence="6 10" id="KW-0594">Phospholipid biosynthesis</keyword>
<evidence type="ECO:0000313" key="12">
    <source>
        <dbReference type="Proteomes" id="UP000094472"/>
    </source>
</evidence>
<dbReference type="Pfam" id="PF02504">
    <property type="entry name" value="FA_synthesis"/>
    <property type="match status" value="1"/>
</dbReference>
<evidence type="ECO:0000256" key="9">
    <source>
        <dbReference type="ARBA" id="ARBA00046608"/>
    </source>
</evidence>